<evidence type="ECO:0000313" key="9">
    <source>
        <dbReference type="EMBL" id="KAK4110796.1"/>
    </source>
</evidence>
<evidence type="ECO:0000256" key="2">
    <source>
        <dbReference type="ARBA" id="ARBA00022679"/>
    </source>
</evidence>
<organism evidence="9 10">
    <name type="scientific">Canariomyces notabilis</name>
    <dbReference type="NCBI Taxonomy" id="2074819"/>
    <lineage>
        <taxon>Eukaryota</taxon>
        <taxon>Fungi</taxon>
        <taxon>Dikarya</taxon>
        <taxon>Ascomycota</taxon>
        <taxon>Pezizomycotina</taxon>
        <taxon>Sordariomycetes</taxon>
        <taxon>Sordariomycetidae</taxon>
        <taxon>Sordariales</taxon>
        <taxon>Chaetomiaceae</taxon>
        <taxon>Canariomyces</taxon>
    </lineage>
</organism>
<comment type="caution">
    <text evidence="9">The sequence shown here is derived from an EMBL/GenBank/DDBJ whole genome shotgun (WGS) entry which is preliminary data.</text>
</comment>
<dbReference type="PANTHER" id="PTHR45646">
    <property type="entry name" value="SERINE/THREONINE-PROTEIN KINASE DOA-RELATED"/>
    <property type="match status" value="1"/>
</dbReference>
<keyword evidence="1" id="KW-0723">Serine/threonine-protein kinase</keyword>
<dbReference type="Proteomes" id="UP001302812">
    <property type="component" value="Unassembled WGS sequence"/>
</dbReference>
<evidence type="ECO:0000256" key="1">
    <source>
        <dbReference type="ARBA" id="ARBA00022527"/>
    </source>
</evidence>
<dbReference type="PROSITE" id="PS50011">
    <property type="entry name" value="PROTEIN_KINASE_DOM"/>
    <property type="match status" value="1"/>
</dbReference>
<dbReference type="InterPro" id="IPR011009">
    <property type="entry name" value="Kinase-like_dom_sf"/>
</dbReference>
<keyword evidence="5 6" id="KW-0067">ATP-binding</keyword>
<accession>A0AAN6QJR5</accession>
<evidence type="ECO:0000256" key="7">
    <source>
        <dbReference type="SAM" id="MobiDB-lite"/>
    </source>
</evidence>
<keyword evidence="2" id="KW-0808">Transferase</keyword>
<evidence type="ECO:0000256" key="3">
    <source>
        <dbReference type="ARBA" id="ARBA00022741"/>
    </source>
</evidence>
<dbReference type="GO" id="GO:0005634">
    <property type="term" value="C:nucleus"/>
    <property type="evidence" value="ECO:0007669"/>
    <property type="project" value="TreeGrafter"/>
</dbReference>
<dbReference type="GO" id="GO:0005524">
    <property type="term" value="F:ATP binding"/>
    <property type="evidence" value="ECO:0007669"/>
    <property type="project" value="UniProtKB-UniRule"/>
</dbReference>
<dbReference type="SUPFAM" id="SSF56112">
    <property type="entry name" value="Protein kinase-like (PK-like)"/>
    <property type="match status" value="1"/>
</dbReference>
<dbReference type="GO" id="GO:0004674">
    <property type="term" value="F:protein serine/threonine kinase activity"/>
    <property type="evidence" value="ECO:0007669"/>
    <property type="project" value="UniProtKB-KW"/>
</dbReference>
<evidence type="ECO:0000256" key="5">
    <source>
        <dbReference type="ARBA" id="ARBA00022840"/>
    </source>
</evidence>
<evidence type="ECO:0000256" key="4">
    <source>
        <dbReference type="ARBA" id="ARBA00022777"/>
    </source>
</evidence>
<dbReference type="AlphaFoldDB" id="A0AAN6QJR5"/>
<reference evidence="9" key="1">
    <citation type="journal article" date="2023" name="Mol. Phylogenet. Evol.">
        <title>Genome-scale phylogeny and comparative genomics of the fungal order Sordariales.</title>
        <authorList>
            <person name="Hensen N."/>
            <person name="Bonometti L."/>
            <person name="Westerberg I."/>
            <person name="Brannstrom I.O."/>
            <person name="Guillou S."/>
            <person name="Cros-Aarteil S."/>
            <person name="Calhoun S."/>
            <person name="Haridas S."/>
            <person name="Kuo A."/>
            <person name="Mondo S."/>
            <person name="Pangilinan J."/>
            <person name="Riley R."/>
            <person name="LaButti K."/>
            <person name="Andreopoulos B."/>
            <person name="Lipzen A."/>
            <person name="Chen C."/>
            <person name="Yan M."/>
            <person name="Daum C."/>
            <person name="Ng V."/>
            <person name="Clum A."/>
            <person name="Steindorff A."/>
            <person name="Ohm R.A."/>
            <person name="Martin F."/>
            <person name="Silar P."/>
            <person name="Natvig D.O."/>
            <person name="Lalanne C."/>
            <person name="Gautier V."/>
            <person name="Ament-Velasquez S.L."/>
            <person name="Kruys A."/>
            <person name="Hutchinson M.I."/>
            <person name="Powell A.J."/>
            <person name="Barry K."/>
            <person name="Miller A.N."/>
            <person name="Grigoriev I.V."/>
            <person name="Debuchy R."/>
            <person name="Gladieux P."/>
            <person name="Hiltunen Thoren M."/>
            <person name="Johannesson H."/>
        </authorList>
    </citation>
    <scope>NUCLEOTIDE SEQUENCE</scope>
    <source>
        <strain evidence="9">CBS 508.74</strain>
    </source>
</reference>
<dbReference type="Gene3D" id="1.10.510.10">
    <property type="entry name" value="Transferase(Phosphotransferase) domain 1"/>
    <property type="match status" value="1"/>
</dbReference>
<dbReference type="GeneID" id="89942975"/>
<feature type="binding site" evidence="6">
    <location>
        <position position="68"/>
    </location>
    <ligand>
        <name>ATP</name>
        <dbReference type="ChEBI" id="CHEBI:30616"/>
    </ligand>
</feature>
<name>A0AAN6QJR5_9PEZI</name>
<keyword evidence="3 6" id="KW-0547">Nucleotide-binding</keyword>
<evidence type="ECO:0000313" key="10">
    <source>
        <dbReference type="Proteomes" id="UP001302812"/>
    </source>
</evidence>
<gene>
    <name evidence="9" type="ORF">N656DRAFT_838315</name>
</gene>
<feature type="domain" description="Protein kinase" evidence="8">
    <location>
        <begin position="39"/>
        <end position="408"/>
    </location>
</feature>
<dbReference type="PROSITE" id="PS00107">
    <property type="entry name" value="PROTEIN_KINASE_ATP"/>
    <property type="match status" value="1"/>
</dbReference>
<evidence type="ECO:0000259" key="8">
    <source>
        <dbReference type="PROSITE" id="PS50011"/>
    </source>
</evidence>
<dbReference type="EMBL" id="MU853349">
    <property type="protein sequence ID" value="KAK4110796.1"/>
    <property type="molecule type" value="Genomic_DNA"/>
</dbReference>
<keyword evidence="4 9" id="KW-0418">Kinase</keyword>
<reference evidence="9" key="2">
    <citation type="submission" date="2023-05" db="EMBL/GenBank/DDBJ databases">
        <authorList>
            <consortium name="Lawrence Berkeley National Laboratory"/>
            <person name="Steindorff A."/>
            <person name="Hensen N."/>
            <person name="Bonometti L."/>
            <person name="Westerberg I."/>
            <person name="Brannstrom I.O."/>
            <person name="Guillou S."/>
            <person name="Cros-Aarteil S."/>
            <person name="Calhoun S."/>
            <person name="Haridas S."/>
            <person name="Kuo A."/>
            <person name="Mondo S."/>
            <person name="Pangilinan J."/>
            <person name="Riley R."/>
            <person name="Labutti K."/>
            <person name="Andreopoulos B."/>
            <person name="Lipzen A."/>
            <person name="Chen C."/>
            <person name="Yanf M."/>
            <person name="Daum C."/>
            <person name="Ng V."/>
            <person name="Clum A."/>
            <person name="Ohm R."/>
            <person name="Martin F."/>
            <person name="Silar P."/>
            <person name="Natvig D."/>
            <person name="Lalanne C."/>
            <person name="Gautier V."/>
            <person name="Ament-Velasquez S.L."/>
            <person name="Kruys A."/>
            <person name="Hutchinson M.I."/>
            <person name="Powell A.J."/>
            <person name="Barry K."/>
            <person name="Miller A.N."/>
            <person name="Grigoriev I.V."/>
            <person name="Debuchy R."/>
            <person name="Gladieux P."/>
            <person name="Thoren M.H."/>
            <person name="Johannesson H."/>
        </authorList>
    </citation>
    <scope>NUCLEOTIDE SEQUENCE</scope>
    <source>
        <strain evidence="9">CBS 508.74</strain>
    </source>
</reference>
<dbReference type="RefSeq" id="XP_064668366.1">
    <property type="nucleotide sequence ID" value="XM_064818849.1"/>
</dbReference>
<evidence type="ECO:0000256" key="6">
    <source>
        <dbReference type="PROSITE-ProRule" id="PRU10141"/>
    </source>
</evidence>
<feature type="compositionally biased region" description="Polar residues" evidence="7">
    <location>
        <begin position="434"/>
        <end position="446"/>
    </location>
</feature>
<dbReference type="InterPro" id="IPR000719">
    <property type="entry name" value="Prot_kinase_dom"/>
</dbReference>
<protein>
    <submittedName>
        <fullName evidence="9">Kinase-like protein</fullName>
    </submittedName>
</protein>
<feature type="region of interest" description="Disordered" evidence="7">
    <location>
        <begin position="418"/>
        <end position="446"/>
    </location>
</feature>
<keyword evidence="10" id="KW-1185">Reference proteome</keyword>
<proteinExistence type="predicted"/>
<dbReference type="GO" id="GO:0043484">
    <property type="term" value="P:regulation of RNA splicing"/>
    <property type="evidence" value="ECO:0007669"/>
    <property type="project" value="TreeGrafter"/>
</dbReference>
<dbReference type="InterPro" id="IPR017441">
    <property type="entry name" value="Protein_kinase_ATP_BS"/>
</dbReference>
<dbReference type="Pfam" id="PF00069">
    <property type="entry name" value="Pkinase"/>
    <property type="match status" value="2"/>
</dbReference>
<feature type="compositionally biased region" description="Basic and acidic residues" evidence="7">
    <location>
        <begin position="418"/>
        <end position="428"/>
    </location>
</feature>
<sequence length="446" mass="50486">MSTVHPILYEPVDDVERLDVYRPGGYHPIQVGDHLHNRYGVVHKLGHGSFSTIWLAKDEQLSKYVAIKVGTAYSDHKEADILAELASPACRKQDQRGNKLITPVFDRFTLDGPNGTHPCLVTSPARCSLADAKEASTFPDGMFQLDVARSMAAQVAMAVAFIHDNGYVHGDLHLGNILLQFPWRLDLLSTSQLYEEFGHPDPQPVVRADGESLSAGVPSHVFPPVWLGKISEHITLAQAKILLTDFGVAFRPAQESRFKSYSPLPIRPPEARFDVTTPLSFSSDIWSLACAIWEILGLRPLFDGWLCTEDDITSDQIEALGPLPPEWWKKWDARSKYYTEDGQPKESCEAWSWNQRLERDIQDPRRRSGLDILEEEEQDALFEMLWRMLAFRPEDRPSANEVLQMAWMRNWAIPDSERTWNNEGDMKQRIGLPKSSNSQAPGQDLN</sequence>
<dbReference type="InterPro" id="IPR051175">
    <property type="entry name" value="CLK_kinases"/>
</dbReference>
<dbReference type="Gene3D" id="3.30.200.20">
    <property type="entry name" value="Phosphorylase Kinase, domain 1"/>
    <property type="match status" value="1"/>
</dbReference>
<dbReference type="SMART" id="SM00220">
    <property type="entry name" value="S_TKc"/>
    <property type="match status" value="1"/>
</dbReference>
<dbReference type="PANTHER" id="PTHR45646:SF11">
    <property type="entry name" value="SERINE_THREONINE-PROTEIN KINASE DOA"/>
    <property type="match status" value="1"/>
</dbReference>